<comment type="caution">
    <text evidence="2">The sequence shown here is derived from an EMBL/GenBank/DDBJ whole genome shotgun (WGS) entry which is preliminary data.</text>
</comment>
<gene>
    <name evidence="2" type="ORF">FHL15_010029</name>
</gene>
<dbReference type="EMBL" id="VFLP01000074">
    <property type="protein sequence ID" value="TRX89112.1"/>
    <property type="molecule type" value="Genomic_DNA"/>
</dbReference>
<protein>
    <submittedName>
        <fullName evidence="2">Uncharacterized protein</fullName>
    </submittedName>
</protein>
<feature type="region of interest" description="Disordered" evidence="1">
    <location>
        <begin position="1"/>
        <end position="32"/>
    </location>
</feature>
<sequence length="135" mass="15604">MALLLSEGPPKDPLEPSDRDQANASPGVSEFSTDVRQKRNEVCMNFFSLIQFDFTRYLILIIEVAGCEGLDKFEFVPLRKMIDTVNDENFINRKVPQDYKMDMGKLIQIPEEDRRQRTLEDIGGCFTPDEEIILR</sequence>
<dbReference type="AlphaFoldDB" id="A0A553HMC8"/>
<organism evidence="2 3">
    <name type="scientific">Xylaria flabelliformis</name>
    <dbReference type="NCBI Taxonomy" id="2512241"/>
    <lineage>
        <taxon>Eukaryota</taxon>
        <taxon>Fungi</taxon>
        <taxon>Dikarya</taxon>
        <taxon>Ascomycota</taxon>
        <taxon>Pezizomycotina</taxon>
        <taxon>Sordariomycetes</taxon>
        <taxon>Xylariomycetidae</taxon>
        <taxon>Xylariales</taxon>
        <taxon>Xylariaceae</taxon>
        <taxon>Xylaria</taxon>
    </lineage>
</organism>
<reference evidence="3" key="1">
    <citation type="submission" date="2019-06" db="EMBL/GenBank/DDBJ databases">
        <title>Draft genome sequence of the griseofulvin-producing fungus Xylaria cubensis strain G536.</title>
        <authorList>
            <person name="Mead M.E."/>
            <person name="Raja H.A."/>
            <person name="Steenwyk J.L."/>
            <person name="Knowles S.L."/>
            <person name="Oberlies N.H."/>
            <person name="Rokas A."/>
        </authorList>
    </citation>
    <scope>NUCLEOTIDE SEQUENCE [LARGE SCALE GENOMIC DNA]</scope>
    <source>
        <strain evidence="3">G536</strain>
    </source>
</reference>
<feature type="compositionally biased region" description="Polar residues" evidence="1">
    <location>
        <begin position="22"/>
        <end position="32"/>
    </location>
</feature>
<accession>A0A553HMC8</accession>
<evidence type="ECO:0000313" key="2">
    <source>
        <dbReference type="EMBL" id="TRX89112.1"/>
    </source>
</evidence>
<proteinExistence type="predicted"/>
<name>A0A553HMC8_9PEZI</name>
<evidence type="ECO:0000313" key="3">
    <source>
        <dbReference type="Proteomes" id="UP000319160"/>
    </source>
</evidence>
<dbReference type="OrthoDB" id="5426765at2759"/>
<keyword evidence="3" id="KW-1185">Reference proteome</keyword>
<feature type="compositionally biased region" description="Basic and acidic residues" evidence="1">
    <location>
        <begin position="9"/>
        <end position="21"/>
    </location>
</feature>
<evidence type="ECO:0000256" key="1">
    <source>
        <dbReference type="SAM" id="MobiDB-lite"/>
    </source>
</evidence>
<dbReference type="Proteomes" id="UP000319160">
    <property type="component" value="Unassembled WGS sequence"/>
</dbReference>